<evidence type="ECO:0000313" key="3">
    <source>
        <dbReference type="Proteomes" id="UP000004725"/>
    </source>
</evidence>
<gene>
    <name evidence="2" type="ORF">A1A1_11997</name>
    <name evidence="1" type="ORF">BBH88_03875</name>
</gene>
<dbReference type="Proteomes" id="UP000004725">
    <property type="component" value="Unassembled WGS sequence"/>
</dbReference>
<sequence>MSILNQQLIYAEQPELPKGTVSVTLQGDNNFVAKTEAGEDVIMAAGFWGGAWQVTKCAAHLTLAVIPAGAAFKAIKGFGGIKATAQLLVGAGNAKDFTLIAGGAAAEILGIQGIYDNCLQW</sequence>
<protein>
    <submittedName>
        <fullName evidence="2">Uncharacterized protein</fullName>
    </submittedName>
</protein>
<organism evidence="2 3">
    <name type="scientific">Planococcus antarcticus DSM 14505</name>
    <dbReference type="NCBI Taxonomy" id="1185653"/>
    <lineage>
        <taxon>Bacteria</taxon>
        <taxon>Bacillati</taxon>
        <taxon>Bacillota</taxon>
        <taxon>Bacilli</taxon>
        <taxon>Bacillales</taxon>
        <taxon>Caryophanaceae</taxon>
        <taxon>Planococcus</taxon>
    </lineage>
</organism>
<reference evidence="1" key="3">
    <citation type="submission" date="2016-10" db="EMBL/GenBank/DDBJ databases">
        <authorList>
            <person name="See-Too W.S."/>
        </authorList>
    </citation>
    <scope>NUCLEOTIDE SEQUENCE</scope>
    <source>
        <strain evidence="1">DSM 14505</strain>
    </source>
</reference>
<dbReference type="EMBL" id="CP016534">
    <property type="protein sequence ID" value="ANU09504.1"/>
    <property type="molecule type" value="Genomic_DNA"/>
</dbReference>
<name>A0A1C7DDI0_9BACL</name>
<dbReference type="AlphaFoldDB" id="A0A1C7DDI0"/>
<reference evidence="2 3" key="1">
    <citation type="journal article" date="2012" name="J. Bacteriol.">
        <title>Genome Sequence of the Antarctic Psychrophile Bacterium Planococcus antarcticus DSM 14505.</title>
        <authorList>
            <person name="Margolles A."/>
            <person name="Gueimonde M."/>
            <person name="Sanchez B."/>
        </authorList>
    </citation>
    <scope>NUCLEOTIDE SEQUENCE [LARGE SCALE GENOMIC DNA]</scope>
    <source>
        <strain evidence="2 3">DSM 14505</strain>
    </source>
</reference>
<evidence type="ECO:0000313" key="1">
    <source>
        <dbReference type="EMBL" id="ANU09504.1"/>
    </source>
</evidence>
<dbReference type="KEGG" id="pana:BBH88_03875"/>
<reference evidence="4" key="2">
    <citation type="submission" date="2016-07" db="EMBL/GenBank/DDBJ databases">
        <authorList>
            <person name="See-Too W.S."/>
        </authorList>
    </citation>
    <scope>NUCLEOTIDE SEQUENCE [LARGE SCALE GENOMIC DNA]</scope>
    <source>
        <strain evidence="4">DSM 14505</strain>
    </source>
</reference>
<evidence type="ECO:0000313" key="2">
    <source>
        <dbReference type="EMBL" id="EIM06284.1"/>
    </source>
</evidence>
<keyword evidence="4" id="KW-1185">Reference proteome</keyword>
<dbReference type="RefSeq" id="WP_006830369.1">
    <property type="nucleotide sequence ID" value="NZ_AJYB01000033.1"/>
</dbReference>
<evidence type="ECO:0000313" key="4">
    <source>
        <dbReference type="Proteomes" id="UP000092661"/>
    </source>
</evidence>
<dbReference type="OrthoDB" id="2924915at2"/>
<proteinExistence type="predicted"/>
<dbReference type="EMBL" id="AJYB01000033">
    <property type="protein sequence ID" value="EIM06284.1"/>
    <property type="molecule type" value="Genomic_DNA"/>
</dbReference>
<dbReference type="eggNOG" id="ENOG5033CQ7">
    <property type="taxonomic scope" value="Bacteria"/>
</dbReference>
<dbReference type="Proteomes" id="UP000092661">
    <property type="component" value="Chromosome"/>
</dbReference>
<accession>A0A1C7DDI0</accession>